<dbReference type="Pfam" id="PF00069">
    <property type="entry name" value="Pkinase"/>
    <property type="match status" value="1"/>
</dbReference>
<reference evidence="10 11" key="1">
    <citation type="submission" date="2019-03" db="EMBL/GenBank/DDBJ databases">
        <title>Single cell metagenomics reveals metabolic interactions within the superorganism composed of flagellate Streblomastix strix and complex community of Bacteroidetes bacteria on its surface.</title>
        <authorList>
            <person name="Treitli S.C."/>
            <person name="Kolisko M."/>
            <person name="Husnik F."/>
            <person name="Keeling P."/>
            <person name="Hampl V."/>
        </authorList>
    </citation>
    <scope>NUCLEOTIDE SEQUENCE [LARGE SCALE GENOMIC DNA]</scope>
    <source>
        <strain evidence="10">ST1C</strain>
    </source>
</reference>
<evidence type="ECO:0000256" key="1">
    <source>
        <dbReference type="ARBA" id="ARBA00012513"/>
    </source>
</evidence>
<name>A0A5J4VJC4_9EUKA</name>
<dbReference type="Gene3D" id="1.10.510.10">
    <property type="entry name" value="Transferase(Phosphotransferase) domain 1"/>
    <property type="match status" value="1"/>
</dbReference>
<dbReference type="EMBL" id="SNRW01006694">
    <property type="protein sequence ID" value="KAA6382600.1"/>
    <property type="molecule type" value="Genomic_DNA"/>
</dbReference>
<dbReference type="PROSITE" id="PS50011">
    <property type="entry name" value="PROTEIN_KINASE_DOM"/>
    <property type="match status" value="1"/>
</dbReference>
<comment type="caution">
    <text evidence="10">The sequence shown here is derived from an EMBL/GenBank/DDBJ whole genome shotgun (WGS) entry which is preliminary data.</text>
</comment>
<dbReference type="InterPro" id="IPR011009">
    <property type="entry name" value="Kinase-like_dom_sf"/>
</dbReference>
<organism evidence="10 11">
    <name type="scientific">Streblomastix strix</name>
    <dbReference type="NCBI Taxonomy" id="222440"/>
    <lineage>
        <taxon>Eukaryota</taxon>
        <taxon>Metamonada</taxon>
        <taxon>Preaxostyla</taxon>
        <taxon>Oxymonadida</taxon>
        <taxon>Streblomastigidae</taxon>
        <taxon>Streblomastix</taxon>
    </lineage>
</organism>
<dbReference type="OrthoDB" id="347657at2759"/>
<dbReference type="Proteomes" id="UP000324800">
    <property type="component" value="Unassembled WGS sequence"/>
</dbReference>
<dbReference type="InterPro" id="IPR000719">
    <property type="entry name" value="Prot_kinase_dom"/>
</dbReference>
<comment type="catalytic activity">
    <reaction evidence="8">
        <text>L-seryl-[protein] + ATP = O-phospho-L-seryl-[protein] + ADP + H(+)</text>
        <dbReference type="Rhea" id="RHEA:17989"/>
        <dbReference type="Rhea" id="RHEA-COMP:9863"/>
        <dbReference type="Rhea" id="RHEA-COMP:11604"/>
        <dbReference type="ChEBI" id="CHEBI:15378"/>
        <dbReference type="ChEBI" id="CHEBI:29999"/>
        <dbReference type="ChEBI" id="CHEBI:30616"/>
        <dbReference type="ChEBI" id="CHEBI:83421"/>
        <dbReference type="ChEBI" id="CHEBI:456216"/>
        <dbReference type="EC" id="2.7.11.1"/>
    </reaction>
</comment>
<evidence type="ECO:0000256" key="5">
    <source>
        <dbReference type="ARBA" id="ARBA00022777"/>
    </source>
</evidence>
<evidence type="ECO:0000259" key="9">
    <source>
        <dbReference type="PROSITE" id="PS50011"/>
    </source>
</evidence>
<dbReference type="PANTHER" id="PTHR44899">
    <property type="entry name" value="CAMK FAMILY PROTEIN KINASE"/>
    <property type="match status" value="1"/>
</dbReference>
<keyword evidence="3" id="KW-0808">Transferase</keyword>
<dbReference type="AlphaFoldDB" id="A0A5J4VJC4"/>
<keyword evidence="4" id="KW-0547">Nucleotide-binding</keyword>
<evidence type="ECO:0000256" key="6">
    <source>
        <dbReference type="ARBA" id="ARBA00022840"/>
    </source>
</evidence>
<keyword evidence="6" id="KW-0067">ATP-binding</keyword>
<evidence type="ECO:0000313" key="10">
    <source>
        <dbReference type="EMBL" id="KAA6382600.1"/>
    </source>
</evidence>
<evidence type="ECO:0000256" key="3">
    <source>
        <dbReference type="ARBA" id="ARBA00022679"/>
    </source>
</evidence>
<evidence type="ECO:0000256" key="7">
    <source>
        <dbReference type="ARBA" id="ARBA00047899"/>
    </source>
</evidence>
<sequence>MSKFEDYEVIHQFQGGAMSSTFLVKLKKTGVEYVMKRVKYFEEDDKRLADEEVEQMKKLDSRFTVKLICSFPDRMQLCLILEYCKNGDIRKVIAEFQKLSIEEKINKVWELFAQITQALDYMHSNYVVHRDIKPENIFLMEDGTIRLGDFGLSKELTEKYYATIAGTKFYLAAEDDLHVRYVCFWRRII</sequence>
<dbReference type="SUPFAM" id="SSF56112">
    <property type="entry name" value="Protein kinase-like (PK-like)"/>
    <property type="match status" value="1"/>
</dbReference>
<proteinExistence type="predicted"/>
<dbReference type="GO" id="GO:0005524">
    <property type="term" value="F:ATP binding"/>
    <property type="evidence" value="ECO:0007669"/>
    <property type="project" value="UniProtKB-KW"/>
</dbReference>
<dbReference type="GO" id="GO:0004674">
    <property type="term" value="F:protein serine/threonine kinase activity"/>
    <property type="evidence" value="ECO:0007669"/>
    <property type="project" value="UniProtKB-KW"/>
</dbReference>
<dbReference type="PANTHER" id="PTHR44899:SF3">
    <property type="entry name" value="SERINE_THREONINE-PROTEIN KINASE NEK1"/>
    <property type="match status" value="1"/>
</dbReference>
<evidence type="ECO:0000313" key="11">
    <source>
        <dbReference type="Proteomes" id="UP000324800"/>
    </source>
</evidence>
<evidence type="ECO:0000256" key="8">
    <source>
        <dbReference type="ARBA" id="ARBA00048679"/>
    </source>
</evidence>
<keyword evidence="2" id="KW-0723">Serine/threonine-protein kinase</keyword>
<dbReference type="EC" id="2.7.11.1" evidence="1"/>
<dbReference type="PROSITE" id="PS00108">
    <property type="entry name" value="PROTEIN_KINASE_ST"/>
    <property type="match status" value="1"/>
</dbReference>
<evidence type="ECO:0000256" key="2">
    <source>
        <dbReference type="ARBA" id="ARBA00022527"/>
    </source>
</evidence>
<dbReference type="InterPro" id="IPR051131">
    <property type="entry name" value="NEK_Ser/Thr_kinase_NIMA"/>
</dbReference>
<keyword evidence="5 10" id="KW-0418">Kinase</keyword>
<dbReference type="InterPro" id="IPR008271">
    <property type="entry name" value="Ser/Thr_kinase_AS"/>
</dbReference>
<comment type="catalytic activity">
    <reaction evidence="7">
        <text>L-threonyl-[protein] + ATP = O-phospho-L-threonyl-[protein] + ADP + H(+)</text>
        <dbReference type="Rhea" id="RHEA:46608"/>
        <dbReference type="Rhea" id="RHEA-COMP:11060"/>
        <dbReference type="Rhea" id="RHEA-COMP:11605"/>
        <dbReference type="ChEBI" id="CHEBI:15378"/>
        <dbReference type="ChEBI" id="CHEBI:30013"/>
        <dbReference type="ChEBI" id="CHEBI:30616"/>
        <dbReference type="ChEBI" id="CHEBI:61977"/>
        <dbReference type="ChEBI" id="CHEBI:456216"/>
        <dbReference type="EC" id="2.7.11.1"/>
    </reaction>
</comment>
<evidence type="ECO:0000256" key="4">
    <source>
        <dbReference type="ARBA" id="ARBA00022741"/>
    </source>
</evidence>
<protein>
    <recommendedName>
        <fullName evidence="1">non-specific serine/threonine protein kinase</fullName>
        <ecNumber evidence="1">2.7.11.1</ecNumber>
    </recommendedName>
</protein>
<gene>
    <name evidence="10" type="ORF">EZS28_021874</name>
</gene>
<feature type="domain" description="Protein kinase" evidence="9">
    <location>
        <begin position="7"/>
        <end position="189"/>
    </location>
</feature>
<dbReference type="SMART" id="SM00220">
    <property type="entry name" value="S_TKc"/>
    <property type="match status" value="1"/>
</dbReference>
<accession>A0A5J4VJC4</accession>